<keyword evidence="1" id="KW-1133">Transmembrane helix</keyword>
<proteinExistence type="predicted"/>
<name>A0A2P2LEK6_RHIMU</name>
<feature type="domain" description="Helicase SMUBP-2/HCS1 1B" evidence="2">
    <location>
        <begin position="27"/>
        <end position="92"/>
    </location>
</feature>
<dbReference type="GO" id="GO:0003723">
    <property type="term" value="F:RNA binding"/>
    <property type="evidence" value="ECO:0007669"/>
    <property type="project" value="InterPro"/>
</dbReference>
<dbReference type="AlphaFoldDB" id="A0A2P2LEK6"/>
<evidence type="ECO:0000259" key="2">
    <source>
        <dbReference type="Pfam" id="PF21138"/>
    </source>
</evidence>
<keyword evidence="1" id="KW-0472">Membrane</keyword>
<keyword evidence="1" id="KW-0812">Transmembrane</keyword>
<dbReference type="InterPro" id="IPR048761">
    <property type="entry name" value="SMUBP-2_HCS1_1B"/>
</dbReference>
<dbReference type="Gene3D" id="2.40.30.270">
    <property type="match status" value="1"/>
</dbReference>
<evidence type="ECO:0000256" key="1">
    <source>
        <dbReference type="SAM" id="Phobius"/>
    </source>
</evidence>
<sequence>MEGEKTKNKKKASPLSLQQFVSIVSPLIDLEKEAEITASISSGASRSLDSAQKRGSTILNLKCVDAQTGLMGKTLLEFQSNKGDVLPAHKVNSPREHFNFCFIIIFYFLGTTHYPISAQRKGLFEF</sequence>
<protein>
    <recommendedName>
        <fullName evidence="2">Helicase SMUBP-2/HCS1 1B domain-containing protein</fullName>
    </recommendedName>
</protein>
<accession>A0A2P2LEK6</accession>
<reference evidence="3" key="1">
    <citation type="submission" date="2018-02" db="EMBL/GenBank/DDBJ databases">
        <title>Rhizophora mucronata_Transcriptome.</title>
        <authorList>
            <person name="Meera S.P."/>
            <person name="Sreeshan A."/>
            <person name="Augustine A."/>
        </authorList>
    </citation>
    <scope>NUCLEOTIDE SEQUENCE</scope>
    <source>
        <tissue evidence="3">Leaf</tissue>
    </source>
</reference>
<dbReference type="EMBL" id="GGEC01035922">
    <property type="protein sequence ID" value="MBX16406.1"/>
    <property type="molecule type" value="Transcribed_RNA"/>
</dbReference>
<organism evidence="3">
    <name type="scientific">Rhizophora mucronata</name>
    <name type="common">Asiatic mangrove</name>
    <dbReference type="NCBI Taxonomy" id="61149"/>
    <lineage>
        <taxon>Eukaryota</taxon>
        <taxon>Viridiplantae</taxon>
        <taxon>Streptophyta</taxon>
        <taxon>Embryophyta</taxon>
        <taxon>Tracheophyta</taxon>
        <taxon>Spermatophyta</taxon>
        <taxon>Magnoliopsida</taxon>
        <taxon>eudicotyledons</taxon>
        <taxon>Gunneridae</taxon>
        <taxon>Pentapetalae</taxon>
        <taxon>rosids</taxon>
        <taxon>fabids</taxon>
        <taxon>Malpighiales</taxon>
        <taxon>Rhizophoraceae</taxon>
        <taxon>Rhizophora</taxon>
    </lineage>
</organism>
<evidence type="ECO:0000313" key="3">
    <source>
        <dbReference type="EMBL" id="MBX16406.1"/>
    </source>
</evidence>
<dbReference type="Pfam" id="PF21138">
    <property type="entry name" value="SMUBP-2_HCS1_1B"/>
    <property type="match status" value="1"/>
</dbReference>
<feature type="transmembrane region" description="Helical" evidence="1">
    <location>
        <begin position="98"/>
        <end position="116"/>
    </location>
</feature>